<keyword evidence="4 7" id="KW-0812">Transmembrane</keyword>
<comment type="similarity">
    <text evidence="2">Belongs to the UPF0073 (Hly-III) family.</text>
</comment>
<keyword evidence="6 7" id="KW-0472">Membrane</keyword>
<feature type="transmembrane region" description="Helical" evidence="7">
    <location>
        <begin position="80"/>
        <end position="98"/>
    </location>
</feature>
<keyword evidence="5 7" id="KW-1133">Transmembrane helix</keyword>
<comment type="subcellular location">
    <subcellularLocation>
        <location evidence="1">Cell membrane</location>
        <topology evidence="1">Multi-pass membrane protein</topology>
    </subcellularLocation>
</comment>
<dbReference type="NCBIfam" id="TIGR01065">
    <property type="entry name" value="hlyIII"/>
    <property type="match status" value="1"/>
</dbReference>
<dbReference type="InterPro" id="IPR005744">
    <property type="entry name" value="Hy-lIII"/>
</dbReference>
<name>A0ABU2YHU1_9FLAO</name>
<proteinExistence type="inferred from homology"/>
<evidence type="ECO:0000256" key="1">
    <source>
        <dbReference type="ARBA" id="ARBA00004651"/>
    </source>
</evidence>
<evidence type="ECO:0000313" key="8">
    <source>
        <dbReference type="EMBL" id="MDT0556825.1"/>
    </source>
</evidence>
<dbReference type="PANTHER" id="PTHR20855">
    <property type="entry name" value="ADIPOR/PROGESTIN RECEPTOR-RELATED"/>
    <property type="match status" value="1"/>
</dbReference>
<evidence type="ECO:0000256" key="7">
    <source>
        <dbReference type="SAM" id="Phobius"/>
    </source>
</evidence>
<gene>
    <name evidence="8" type="ORF">RM538_12475</name>
</gene>
<accession>A0ABU2YHU1</accession>
<feature type="transmembrane region" description="Helical" evidence="7">
    <location>
        <begin position="12"/>
        <end position="33"/>
    </location>
</feature>
<evidence type="ECO:0000256" key="5">
    <source>
        <dbReference type="ARBA" id="ARBA00022989"/>
    </source>
</evidence>
<evidence type="ECO:0000256" key="3">
    <source>
        <dbReference type="ARBA" id="ARBA00022475"/>
    </source>
</evidence>
<keyword evidence="9" id="KW-1185">Reference proteome</keyword>
<evidence type="ECO:0000256" key="6">
    <source>
        <dbReference type="ARBA" id="ARBA00023136"/>
    </source>
</evidence>
<dbReference type="RefSeq" id="WP_311333775.1">
    <property type="nucleotide sequence ID" value="NZ_JAVRHZ010000008.1"/>
</dbReference>
<evidence type="ECO:0000256" key="4">
    <source>
        <dbReference type="ARBA" id="ARBA00022692"/>
    </source>
</evidence>
<reference evidence="8 9" key="1">
    <citation type="submission" date="2023-09" db="EMBL/GenBank/DDBJ databases">
        <authorList>
            <person name="Rey-Velasco X."/>
        </authorList>
    </citation>
    <scope>NUCLEOTIDE SEQUENCE [LARGE SCALE GENOMIC DNA]</scope>
    <source>
        <strain evidence="8 9">W242</strain>
    </source>
</reference>
<dbReference type="PANTHER" id="PTHR20855:SF3">
    <property type="entry name" value="LD03007P"/>
    <property type="match status" value="1"/>
</dbReference>
<keyword evidence="3" id="KW-1003">Cell membrane</keyword>
<dbReference type="Proteomes" id="UP001254488">
    <property type="component" value="Unassembled WGS sequence"/>
</dbReference>
<feature type="transmembrane region" description="Helical" evidence="7">
    <location>
        <begin position="104"/>
        <end position="124"/>
    </location>
</feature>
<feature type="transmembrane region" description="Helical" evidence="7">
    <location>
        <begin position="185"/>
        <end position="207"/>
    </location>
</feature>
<dbReference type="Pfam" id="PF03006">
    <property type="entry name" value="HlyIII"/>
    <property type="match status" value="1"/>
</dbReference>
<sequence length="208" mass="23724">MSEQTEREEKLNVVTHSIGFVLSVIGFVLLFVYMKLNTFESILAIVLYGSSLTTLYLSSSLYHYQKDPIKKLLFRKLDHISIYLLIAGTYSPVLLLALQDSLGWTLFYVVWGIAIVGSILKIFFTGRFEILSLLFYLVMGWLIVFDFSALKATVPIEAIYLLIAGGLAYTVGIVFYAIEKIPFNHVIWHLFVLAGSIFHYLFILLYII</sequence>
<feature type="transmembrane region" description="Helical" evidence="7">
    <location>
        <begin position="158"/>
        <end position="178"/>
    </location>
</feature>
<dbReference type="EMBL" id="JAVRHZ010000008">
    <property type="protein sequence ID" value="MDT0556825.1"/>
    <property type="molecule type" value="Genomic_DNA"/>
</dbReference>
<dbReference type="InterPro" id="IPR004254">
    <property type="entry name" value="AdipoR/HlyIII-related"/>
</dbReference>
<organism evidence="8 9">
    <name type="scientific">Patiriisocius hiemis</name>
    <dbReference type="NCBI Taxonomy" id="3075604"/>
    <lineage>
        <taxon>Bacteria</taxon>
        <taxon>Pseudomonadati</taxon>
        <taxon>Bacteroidota</taxon>
        <taxon>Flavobacteriia</taxon>
        <taxon>Flavobacteriales</taxon>
        <taxon>Flavobacteriaceae</taxon>
        <taxon>Patiriisocius</taxon>
    </lineage>
</organism>
<evidence type="ECO:0000256" key="2">
    <source>
        <dbReference type="ARBA" id="ARBA00008488"/>
    </source>
</evidence>
<feature type="transmembrane region" description="Helical" evidence="7">
    <location>
        <begin position="131"/>
        <end position="152"/>
    </location>
</feature>
<evidence type="ECO:0000313" key="9">
    <source>
        <dbReference type="Proteomes" id="UP001254488"/>
    </source>
</evidence>
<protein>
    <submittedName>
        <fullName evidence="8">Hemolysin III family protein</fullName>
    </submittedName>
</protein>
<comment type="caution">
    <text evidence="8">The sequence shown here is derived from an EMBL/GenBank/DDBJ whole genome shotgun (WGS) entry which is preliminary data.</text>
</comment>
<feature type="transmembrane region" description="Helical" evidence="7">
    <location>
        <begin position="39"/>
        <end position="59"/>
    </location>
</feature>